<evidence type="ECO:0000313" key="6">
    <source>
        <dbReference type="Proteomes" id="UP000290289"/>
    </source>
</evidence>
<dbReference type="InterPro" id="IPR044859">
    <property type="entry name" value="Allene_oxi_cyc_Dirigent"/>
</dbReference>
<feature type="chain" id="PRO_5019611843" description="Dirigent protein" evidence="4">
    <location>
        <begin position="27"/>
        <end position="180"/>
    </location>
</feature>
<evidence type="ECO:0000256" key="3">
    <source>
        <dbReference type="ARBA" id="ARBA00022525"/>
    </source>
</evidence>
<keyword evidence="3 4" id="KW-0964">Secreted</keyword>
<proteinExistence type="inferred from homology"/>
<dbReference type="Proteomes" id="UP000290289">
    <property type="component" value="Chromosome 14"/>
</dbReference>
<keyword evidence="6" id="KW-1185">Reference proteome</keyword>
<dbReference type="Gene3D" id="2.40.480.10">
    <property type="entry name" value="Allene oxide cyclase-like"/>
    <property type="match status" value="1"/>
</dbReference>
<organism evidence="5 6">
    <name type="scientific">Malus domestica</name>
    <name type="common">Apple</name>
    <name type="synonym">Pyrus malus</name>
    <dbReference type="NCBI Taxonomy" id="3750"/>
    <lineage>
        <taxon>Eukaryota</taxon>
        <taxon>Viridiplantae</taxon>
        <taxon>Streptophyta</taxon>
        <taxon>Embryophyta</taxon>
        <taxon>Tracheophyta</taxon>
        <taxon>Spermatophyta</taxon>
        <taxon>Magnoliopsida</taxon>
        <taxon>eudicotyledons</taxon>
        <taxon>Gunneridae</taxon>
        <taxon>Pentapetalae</taxon>
        <taxon>rosids</taxon>
        <taxon>fabids</taxon>
        <taxon>Rosales</taxon>
        <taxon>Rosaceae</taxon>
        <taxon>Amygdaloideae</taxon>
        <taxon>Maleae</taxon>
        <taxon>Malus</taxon>
    </lineage>
</organism>
<evidence type="ECO:0000256" key="4">
    <source>
        <dbReference type="RuleBase" id="RU363099"/>
    </source>
</evidence>
<dbReference type="GO" id="GO:0048046">
    <property type="term" value="C:apoplast"/>
    <property type="evidence" value="ECO:0007669"/>
    <property type="project" value="UniProtKB-SubCell"/>
</dbReference>
<evidence type="ECO:0000256" key="1">
    <source>
        <dbReference type="ARBA" id="ARBA00010746"/>
    </source>
</evidence>
<gene>
    <name evidence="5" type="ORF">DVH24_023682</name>
</gene>
<dbReference type="GO" id="GO:0009699">
    <property type="term" value="P:phenylpropanoid biosynthetic process"/>
    <property type="evidence" value="ECO:0007669"/>
    <property type="project" value="UniProtKB-ARBA"/>
</dbReference>
<feature type="signal peptide" evidence="4">
    <location>
        <begin position="1"/>
        <end position="26"/>
    </location>
</feature>
<dbReference type="PANTHER" id="PTHR21495">
    <property type="entry name" value="NUCLEOPORIN-RELATED"/>
    <property type="match status" value="1"/>
</dbReference>
<comment type="function">
    <text evidence="4">Dirigent proteins impart stereoselectivity on the phenoxy radical-coupling reaction, yielding optically active lignans from two molecules of coniferyl alcohol in the biosynthesis of lignans, flavonolignans, and alkaloids and thus plays a central role in plant secondary metabolism.</text>
</comment>
<dbReference type="AlphaFoldDB" id="A0A498I0N5"/>
<reference evidence="5 6" key="1">
    <citation type="submission" date="2018-10" db="EMBL/GenBank/DDBJ databases">
        <title>A high-quality apple genome assembly.</title>
        <authorList>
            <person name="Hu J."/>
        </authorList>
    </citation>
    <scope>NUCLEOTIDE SEQUENCE [LARGE SCALE GENOMIC DNA]</scope>
    <source>
        <strain evidence="6">cv. HFTH1</strain>
        <tissue evidence="5">Young leaf</tissue>
    </source>
</reference>
<protein>
    <recommendedName>
        <fullName evidence="4">Dirigent protein</fullName>
    </recommendedName>
</protein>
<dbReference type="InterPro" id="IPR004265">
    <property type="entry name" value="Dirigent"/>
</dbReference>
<evidence type="ECO:0000313" key="5">
    <source>
        <dbReference type="EMBL" id="RXH77408.1"/>
    </source>
</evidence>
<dbReference type="EMBL" id="RDQH01000340">
    <property type="protein sequence ID" value="RXH77408.1"/>
    <property type="molecule type" value="Genomic_DNA"/>
</dbReference>
<comment type="similarity">
    <text evidence="1 4">Belongs to the plant dirigent protein family.</text>
</comment>
<name>A0A498I0N5_MALDO</name>
<comment type="subunit">
    <text evidence="2 4">Homodimer.</text>
</comment>
<sequence>MAAVTSKLLLLIAALALTCCTPTTEGLKRSITRMQFYMHDVVGGPNPTAVRVASRLSNYTGTDPIAALFGSVYMMDNPLTATPDPKSALMGRAQGIYAMASQRDEFSLLMTLTYGFTGGAYNGSTFSVVGRNPVMSEEREMPVLGGTGIFRLACGFCIARTHSVDQMNAIIGYNVTLIHY</sequence>
<comment type="subcellular location">
    <subcellularLocation>
        <location evidence="4">Secreted</location>
        <location evidence="4">Extracellular space</location>
        <location evidence="4">Apoplast</location>
    </subcellularLocation>
</comment>
<keyword evidence="4" id="KW-0732">Signal</keyword>
<comment type="caution">
    <text evidence="5">The sequence shown here is derived from an EMBL/GenBank/DDBJ whole genome shotgun (WGS) entry which is preliminary data.</text>
</comment>
<accession>A0A498I0N5</accession>
<evidence type="ECO:0000256" key="2">
    <source>
        <dbReference type="ARBA" id="ARBA00011738"/>
    </source>
</evidence>
<keyword evidence="4" id="KW-0052">Apoplast</keyword>
<dbReference type="Pfam" id="PF03018">
    <property type="entry name" value="Dirigent"/>
    <property type="match status" value="1"/>
</dbReference>